<dbReference type="KEGG" id="cmb:CSW64_02875"/>
<dbReference type="SUPFAM" id="SSF55729">
    <property type="entry name" value="Acyl-CoA N-acyltransferases (Nat)"/>
    <property type="match status" value="1"/>
</dbReference>
<proteinExistence type="predicted"/>
<gene>
    <name evidence="2" type="ORF">CSW64_02875</name>
</gene>
<dbReference type="InterPro" id="IPR016181">
    <property type="entry name" value="Acyl_CoA_acyltransferase"/>
</dbReference>
<sequence length="176" mass="19103">MSGSNSRLRLRRPASDDADILFAIYGDPRTNQTNPAGPFPDLEKAEAVLASWMAHWDEHGFGVWAIARAEAPDQVIGFGGLSLRLYGDVEKLNLGYRFAVEAWGQGYATEFGRAALDHAFSALGRDEVFGLVRPANTASIHVLEKLGMTRVDELDDVPGEAKSFVYAIRNPAAAPA</sequence>
<dbReference type="Pfam" id="PF13302">
    <property type="entry name" value="Acetyltransf_3"/>
    <property type="match status" value="1"/>
</dbReference>
<protein>
    <submittedName>
        <fullName evidence="2">GNAT family N-acetyltransferase</fullName>
    </submittedName>
</protein>
<feature type="domain" description="N-acetyltransferase" evidence="1">
    <location>
        <begin position="8"/>
        <end position="171"/>
    </location>
</feature>
<dbReference type="InterPro" id="IPR000182">
    <property type="entry name" value="GNAT_dom"/>
</dbReference>
<dbReference type="AlphaFoldDB" id="A0A2D2ATU2"/>
<accession>A0A2D2ATU2</accession>
<dbReference type="Gene3D" id="3.40.630.30">
    <property type="match status" value="1"/>
</dbReference>
<keyword evidence="3" id="KW-1185">Reference proteome</keyword>
<organism evidence="2 3">
    <name type="scientific">Caulobacter mirabilis</name>
    <dbReference type="NCBI Taxonomy" id="69666"/>
    <lineage>
        <taxon>Bacteria</taxon>
        <taxon>Pseudomonadati</taxon>
        <taxon>Pseudomonadota</taxon>
        <taxon>Alphaproteobacteria</taxon>
        <taxon>Caulobacterales</taxon>
        <taxon>Caulobacteraceae</taxon>
        <taxon>Caulobacter</taxon>
    </lineage>
</organism>
<evidence type="ECO:0000313" key="3">
    <source>
        <dbReference type="Proteomes" id="UP000228945"/>
    </source>
</evidence>
<dbReference type="GO" id="GO:0016747">
    <property type="term" value="F:acyltransferase activity, transferring groups other than amino-acyl groups"/>
    <property type="evidence" value="ECO:0007669"/>
    <property type="project" value="InterPro"/>
</dbReference>
<reference evidence="2 3" key="1">
    <citation type="submission" date="2017-10" db="EMBL/GenBank/DDBJ databases">
        <title>Genome sequence of Caulobacter mirabilis FWC38.</title>
        <authorList>
            <person name="Fiebig A."/>
            <person name="Crosson S."/>
        </authorList>
    </citation>
    <scope>NUCLEOTIDE SEQUENCE [LARGE SCALE GENOMIC DNA]</scope>
    <source>
        <strain evidence="2 3">FWC 38</strain>
    </source>
</reference>
<dbReference type="EMBL" id="CP024201">
    <property type="protein sequence ID" value="ATQ41432.1"/>
    <property type="molecule type" value="Genomic_DNA"/>
</dbReference>
<dbReference type="InterPro" id="IPR051531">
    <property type="entry name" value="N-acetyltransferase"/>
</dbReference>
<dbReference type="PANTHER" id="PTHR43792:SF1">
    <property type="entry name" value="N-ACETYLTRANSFERASE DOMAIN-CONTAINING PROTEIN"/>
    <property type="match status" value="1"/>
</dbReference>
<evidence type="ECO:0000313" key="2">
    <source>
        <dbReference type="EMBL" id="ATQ41432.1"/>
    </source>
</evidence>
<dbReference type="Proteomes" id="UP000228945">
    <property type="component" value="Chromosome"/>
</dbReference>
<evidence type="ECO:0000259" key="1">
    <source>
        <dbReference type="PROSITE" id="PS51186"/>
    </source>
</evidence>
<keyword evidence="2" id="KW-0808">Transferase</keyword>
<dbReference type="PROSITE" id="PS51186">
    <property type="entry name" value="GNAT"/>
    <property type="match status" value="1"/>
</dbReference>
<dbReference type="OrthoDB" id="6293260at2"/>
<name>A0A2D2ATU2_9CAUL</name>
<dbReference type="PANTHER" id="PTHR43792">
    <property type="entry name" value="GNAT FAMILY, PUTATIVE (AFU_ORTHOLOGUE AFUA_3G00765)-RELATED-RELATED"/>
    <property type="match status" value="1"/>
</dbReference>
<dbReference type="RefSeq" id="WP_099620688.1">
    <property type="nucleotide sequence ID" value="NZ_CP024201.1"/>
</dbReference>